<organism evidence="1 2">
    <name type="scientific">Hungatella hathewayi DSM 13479</name>
    <dbReference type="NCBI Taxonomy" id="566550"/>
    <lineage>
        <taxon>Bacteria</taxon>
        <taxon>Bacillati</taxon>
        <taxon>Bacillota</taxon>
        <taxon>Clostridia</taxon>
        <taxon>Lachnospirales</taxon>
        <taxon>Lachnospiraceae</taxon>
        <taxon>Hungatella</taxon>
    </lineage>
</organism>
<name>D3A936_9FIRM</name>
<dbReference type="EMBL" id="ACIO01000010">
    <property type="protein sequence ID" value="EFD01639.1"/>
    <property type="molecule type" value="Genomic_DNA"/>
</dbReference>
<accession>D3A936</accession>
<dbReference type="Proteomes" id="UP000004968">
    <property type="component" value="Unassembled WGS sequence"/>
</dbReference>
<protein>
    <submittedName>
        <fullName evidence="1">Uncharacterized protein</fullName>
    </submittedName>
</protein>
<dbReference type="GeneID" id="93151968"/>
<dbReference type="HOGENOM" id="CLU_2259914_0_0_9"/>
<evidence type="ECO:0000313" key="2">
    <source>
        <dbReference type="Proteomes" id="UP000004968"/>
    </source>
</evidence>
<dbReference type="AlphaFoldDB" id="D3A936"/>
<evidence type="ECO:0000313" key="1">
    <source>
        <dbReference type="EMBL" id="EFD01639.1"/>
    </source>
</evidence>
<sequence>MFSSRKITQCDQIELIWDDRVVFLLSLSPEEGTAGELQGSVSEDTVLITVRAEKEAREPCFGPQAYFDSREGIVYHLDIPETERFLAVYQHKDWWVRPAFFRT</sequence>
<dbReference type="RefSeq" id="WP_006770672.1">
    <property type="nucleotide sequence ID" value="NZ_GG667607.1"/>
</dbReference>
<proteinExistence type="predicted"/>
<comment type="caution">
    <text evidence="1">The sequence shown here is derived from an EMBL/GenBank/DDBJ whole genome shotgun (WGS) entry which is preliminary data.</text>
</comment>
<gene>
    <name evidence="1" type="ORF">CLOSTHATH_00106</name>
</gene>
<reference evidence="1 2" key="1">
    <citation type="submission" date="2010-01" db="EMBL/GenBank/DDBJ databases">
        <authorList>
            <person name="Weinstock G."/>
            <person name="Sodergren E."/>
            <person name="Clifton S."/>
            <person name="Fulton L."/>
            <person name="Fulton B."/>
            <person name="Courtney L."/>
            <person name="Fronick C."/>
            <person name="Harrison M."/>
            <person name="Strong C."/>
            <person name="Farmer C."/>
            <person name="Delahaunty K."/>
            <person name="Markovic C."/>
            <person name="Hall O."/>
            <person name="Minx P."/>
            <person name="Tomlinson C."/>
            <person name="Mitreva M."/>
            <person name="Nelson J."/>
            <person name="Hou S."/>
            <person name="Wollam A."/>
            <person name="Pepin K.H."/>
            <person name="Johnson M."/>
            <person name="Bhonagiri V."/>
            <person name="Nash W.E."/>
            <person name="Warren W."/>
            <person name="Chinwalla A."/>
            <person name="Mardis E.R."/>
            <person name="Wilson R.K."/>
        </authorList>
    </citation>
    <scope>NUCLEOTIDE SEQUENCE [LARGE SCALE GENOMIC DNA]</scope>
    <source>
        <strain evidence="1 2">DSM 13479</strain>
    </source>
</reference>